<feature type="transmembrane region" description="Helical" evidence="2">
    <location>
        <begin position="62"/>
        <end position="83"/>
    </location>
</feature>
<feature type="region of interest" description="Disordered" evidence="1">
    <location>
        <begin position="136"/>
        <end position="158"/>
    </location>
</feature>
<proteinExistence type="predicted"/>
<feature type="compositionally biased region" description="Polar residues" evidence="1">
    <location>
        <begin position="521"/>
        <end position="532"/>
    </location>
</feature>
<evidence type="ECO:0000256" key="2">
    <source>
        <dbReference type="SAM" id="Phobius"/>
    </source>
</evidence>
<sequence>MGYIAVVRAIAVRLLFAAHGVISIWRLALITDDLRFWYLGLVLCLLLVEMTITLGKKAGQEWKWFCPSVFIYLLCIVPTIWFMELHELENRIRERLTATTTVTPDSSAGTATGYNISNGSTNSSSVIAINNSSTTSTSCPCGSGGGSRGPANSYGSTERKPNMTIKAILGLEFEIKVDLDSDEWIRTLEQILLLILILGRWFLPKGKLTHDQLSQLLLVYIGTAADIVEFFEAFKEERVRYDRILCTVILGIWSLSLIQFSLVLTASRARRDRTGLVPVPHSKSVADTCCNPDVYGILISICLQDLPFLVLRLLLIFKYNVVSYTNMFFTCKNTIVIILLIYRLIVVHMERRRLAKQEKEETASAARISMLIQGRSYHASTPALFEPGVRRGIGTGYINGGHVLKVTGYGSGQQFLGGVGGGSQTTSEGGRGFVIGEGGTIGRGGGLIGADRETGGYRGVSSLSLSKPNGDSFLRVTPLSSPRQPEDNGIPGQPRGCKVGSAGQKQCSNNNYDVRANTTTRTYKNNSYSSINADDRNSPV</sequence>
<feature type="transmembrane region" description="Helical" evidence="2">
    <location>
        <begin position="294"/>
        <end position="315"/>
    </location>
</feature>
<organism evidence="3 4">
    <name type="scientific">Elysia marginata</name>
    <dbReference type="NCBI Taxonomy" id="1093978"/>
    <lineage>
        <taxon>Eukaryota</taxon>
        <taxon>Metazoa</taxon>
        <taxon>Spiralia</taxon>
        <taxon>Lophotrochozoa</taxon>
        <taxon>Mollusca</taxon>
        <taxon>Gastropoda</taxon>
        <taxon>Heterobranchia</taxon>
        <taxon>Euthyneura</taxon>
        <taxon>Panpulmonata</taxon>
        <taxon>Sacoglossa</taxon>
        <taxon>Placobranchoidea</taxon>
        <taxon>Plakobranchidae</taxon>
        <taxon>Elysia</taxon>
    </lineage>
</organism>
<evidence type="ECO:0000256" key="1">
    <source>
        <dbReference type="SAM" id="MobiDB-lite"/>
    </source>
</evidence>
<dbReference type="PANTHER" id="PTHR22168:SF8">
    <property type="entry name" value="TRANSMEMBRANE PROTEIN 26"/>
    <property type="match status" value="1"/>
</dbReference>
<gene>
    <name evidence="3" type="ORF">ElyMa_002964500</name>
</gene>
<feature type="transmembrane region" description="Helical" evidence="2">
    <location>
        <begin position="240"/>
        <end position="264"/>
    </location>
</feature>
<dbReference type="AlphaFoldDB" id="A0AAV4IBK7"/>
<dbReference type="Pfam" id="PF09772">
    <property type="entry name" value="Tmem26"/>
    <property type="match status" value="1"/>
</dbReference>
<evidence type="ECO:0000313" key="4">
    <source>
        <dbReference type="Proteomes" id="UP000762676"/>
    </source>
</evidence>
<name>A0AAV4IBK7_9GAST</name>
<feature type="transmembrane region" description="Helical" evidence="2">
    <location>
        <begin position="327"/>
        <end position="346"/>
    </location>
</feature>
<keyword evidence="2 3" id="KW-0812">Transmembrane</keyword>
<feature type="transmembrane region" description="Helical" evidence="2">
    <location>
        <begin position="12"/>
        <end position="30"/>
    </location>
</feature>
<protein>
    <submittedName>
        <fullName evidence="3">Transmembrane protein</fullName>
    </submittedName>
</protein>
<accession>A0AAV4IBK7</accession>
<dbReference type="EMBL" id="BMAT01006109">
    <property type="protein sequence ID" value="GFS06402.1"/>
    <property type="molecule type" value="Genomic_DNA"/>
</dbReference>
<feature type="transmembrane region" description="Helical" evidence="2">
    <location>
        <begin position="36"/>
        <end position="55"/>
    </location>
</feature>
<feature type="region of interest" description="Disordered" evidence="1">
    <location>
        <begin position="476"/>
        <end position="511"/>
    </location>
</feature>
<reference evidence="3 4" key="1">
    <citation type="journal article" date="2021" name="Elife">
        <title>Chloroplast acquisition without the gene transfer in kleptoplastic sea slugs, Plakobranchus ocellatus.</title>
        <authorList>
            <person name="Maeda T."/>
            <person name="Takahashi S."/>
            <person name="Yoshida T."/>
            <person name="Shimamura S."/>
            <person name="Takaki Y."/>
            <person name="Nagai Y."/>
            <person name="Toyoda A."/>
            <person name="Suzuki Y."/>
            <person name="Arimoto A."/>
            <person name="Ishii H."/>
            <person name="Satoh N."/>
            <person name="Nishiyama T."/>
            <person name="Hasebe M."/>
            <person name="Maruyama T."/>
            <person name="Minagawa J."/>
            <person name="Obokata J."/>
            <person name="Shigenobu S."/>
        </authorList>
    </citation>
    <scope>NUCLEOTIDE SEQUENCE [LARGE SCALE GENOMIC DNA]</scope>
</reference>
<keyword evidence="4" id="KW-1185">Reference proteome</keyword>
<dbReference type="Proteomes" id="UP000762676">
    <property type="component" value="Unassembled WGS sequence"/>
</dbReference>
<feature type="region of interest" description="Disordered" evidence="1">
    <location>
        <begin position="521"/>
        <end position="540"/>
    </location>
</feature>
<keyword evidence="2" id="KW-0472">Membrane</keyword>
<dbReference type="PANTHER" id="PTHR22168">
    <property type="entry name" value="TMEM26 PROTEIN"/>
    <property type="match status" value="1"/>
</dbReference>
<comment type="caution">
    <text evidence="3">The sequence shown here is derived from an EMBL/GenBank/DDBJ whole genome shotgun (WGS) entry which is preliminary data.</text>
</comment>
<keyword evidence="2" id="KW-1133">Transmembrane helix</keyword>
<evidence type="ECO:0000313" key="3">
    <source>
        <dbReference type="EMBL" id="GFS06402.1"/>
    </source>
</evidence>
<dbReference type="InterPro" id="IPR019169">
    <property type="entry name" value="Transmembrane_26"/>
</dbReference>